<evidence type="ECO:0000313" key="6">
    <source>
        <dbReference type="EMBL" id="SFN29826.1"/>
    </source>
</evidence>
<keyword evidence="1" id="KW-0805">Transcription regulation</keyword>
<keyword evidence="3" id="KW-0804">Transcription</keyword>
<gene>
    <name evidence="6" type="ORF">SAMN05216207_101210</name>
</gene>
<keyword evidence="7" id="KW-1185">Reference proteome</keyword>
<dbReference type="Gene3D" id="2.60.120.10">
    <property type="entry name" value="Jelly Rolls"/>
    <property type="match status" value="1"/>
</dbReference>
<dbReference type="Gene3D" id="1.10.10.10">
    <property type="entry name" value="Winged helix-like DNA-binding domain superfamily/Winged helix DNA-binding domain"/>
    <property type="match status" value="1"/>
</dbReference>
<dbReference type="InterPro" id="IPR050397">
    <property type="entry name" value="Env_Response_Regulators"/>
</dbReference>
<feature type="domain" description="HTH crp-type" evidence="5">
    <location>
        <begin position="152"/>
        <end position="219"/>
    </location>
</feature>
<protein>
    <submittedName>
        <fullName evidence="6">cAMP-binding domain of CRP or a regulatory subunit of cAMP-dependent protein kinases</fullName>
    </submittedName>
</protein>
<evidence type="ECO:0000256" key="3">
    <source>
        <dbReference type="ARBA" id="ARBA00023163"/>
    </source>
</evidence>
<dbReference type="GO" id="GO:0005829">
    <property type="term" value="C:cytosol"/>
    <property type="evidence" value="ECO:0007669"/>
    <property type="project" value="TreeGrafter"/>
</dbReference>
<dbReference type="PANTHER" id="PTHR24567:SF74">
    <property type="entry name" value="HTH-TYPE TRANSCRIPTIONAL REGULATOR ARCR"/>
    <property type="match status" value="1"/>
</dbReference>
<evidence type="ECO:0000256" key="2">
    <source>
        <dbReference type="ARBA" id="ARBA00023125"/>
    </source>
</evidence>
<accession>A0A1I4XVW0</accession>
<dbReference type="InterPro" id="IPR014710">
    <property type="entry name" value="RmlC-like_jellyroll"/>
</dbReference>
<keyword evidence="2" id="KW-0238">DNA-binding</keyword>
<organism evidence="6 7">
    <name type="scientific">Pseudonocardia ammonioxydans</name>
    <dbReference type="NCBI Taxonomy" id="260086"/>
    <lineage>
        <taxon>Bacteria</taxon>
        <taxon>Bacillati</taxon>
        <taxon>Actinomycetota</taxon>
        <taxon>Actinomycetes</taxon>
        <taxon>Pseudonocardiales</taxon>
        <taxon>Pseudonocardiaceae</taxon>
        <taxon>Pseudonocardia</taxon>
    </lineage>
</organism>
<dbReference type="Pfam" id="PF13545">
    <property type="entry name" value="HTH_Crp_2"/>
    <property type="match status" value="1"/>
</dbReference>
<dbReference type="InterPro" id="IPR000595">
    <property type="entry name" value="cNMP-bd_dom"/>
</dbReference>
<dbReference type="InterPro" id="IPR036388">
    <property type="entry name" value="WH-like_DNA-bd_sf"/>
</dbReference>
<sequence>MATVRGGLHAGTLTAWESSYFAQLSSEIRNAMLHDAFVVTVPAGQAIYQAFGPPKLALLHHGQARVKVVSKEGRAATVRYAGPGQVIGLPAAIAQGSPVGADAITDCEVSMLNVNTLRRLAASDATLSWLLAQQACQIVFETVEFLGDNLFGTVQQRVSRHLLDLASNAPEGLIVKVDQQELADAIGSVREVVARALRKLREAGLVERHPSGIRISDPSELHRIAAGQESDEPSKRPVPRADLAGGDRDQEMLGPSAEPDTFLS</sequence>
<dbReference type="SUPFAM" id="SSF46785">
    <property type="entry name" value="Winged helix' DNA-binding domain"/>
    <property type="match status" value="1"/>
</dbReference>
<dbReference type="SUPFAM" id="SSF51206">
    <property type="entry name" value="cAMP-binding domain-like"/>
    <property type="match status" value="1"/>
</dbReference>
<dbReference type="OrthoDB" id="41390at2"/>
<evidence type="ECO:0000256" key="1">
    <source>
        <dbReference type="ARBA" id="ARBA00023015"/>
    </source>
</evidence>
<dbReference type="PANTHER" id="PTHR24567">
    <property type="entry name" value="CRP FAMILY TRANSCRIPTIONAL REGULATORY PROTEIN"/>
    <property type="match status" value="1"/>
</dbReference>
<dbReference type="PROSITE" id="PS51063">
    <property type="entry name" value="HTH_CRP_2"/>
    <property type="match status" value="1"/>
</dbReference>
<dbReference type="GO" id="GO:0016301">
    <property type="term" value="F:kinase activity"/>
    <property type="evidence" value="ECO:0007669"/>
    <property type="project" value="UniProtKB-KW"/>
</dbReference>
<dbReference type="STRING" id="260086.SAMN05216207_101210"/>
<dbReference type="AlphaFoldDB" id="A0A1I4XVW0"/>
<proteinExistence type="predicted"/>
<evidence type="ECO:0000313" key="7">
    <source>
        <dbReference type="Proteomes" id="UP000199614"/>
    </source>
</evidence>
<dbReference type="CDD" id="cd00038">
    <property type="entry name" value="CAP_ED"/>
    <property type="match status" value="1"/>
</dbReference>
<dbReference type="EMBL" id="FOUY01000012">
    <property type="protein sequence ID" value="SFN29826.1"/>
    <property type="molecule type" value="Genomic_DNA"/>
</dbReference>
<reference evidence="6 7" key="1">
    <citation type="submission" date="2016-10" db="EMBL/GenBank/DDBJ databases">
        <authorList>
            <person name="de Groot N.N."/>
        </authorList>
    </citation>
    <scope>NUCLEOTIDE SEQUENCE [LARGE SCALE GENOMIC DNA]</scope>
    <source>
        <strain evidence="6 7">CGMCC 4.1877</strain>
    </source>
</reference>
<dbReference type="InterPro" id="IPR036390">
    <property type="entry name" value="WH_DNA-bd_sf"/>
</dbReference>
<keyword evidence="6" id="KW-0808">Transferase</keyword>
<name>A0A1I4XVW0_PSUAM</name>
<dbReference type="GO" id="GO:0003677">
    <property type="term" value="F:DNA binding"/>
    <property type="evidence" value="ECO:0007669"/>
    <property type="project" value="UniProtKB-KW"/>
</dbReference>
<feature type="region of interest" description="Disordered" evidence="4">
    <location>
        <begin position="225"/>
        <end position="264"/>
    </location>
</feature>
<dbReference type="InterPro" id="IPR012318">
    <property type="entry name" value="HTH_CRP"/>
</dbReference>
<dbReference type="InterPro" id="IPR018490">
    <property type="entry name" value="cNMP-bd_dom_sf"/>
</dbReference>
<dbReference type="Pfam" id="PF00027">
    <property type="entry name" value="cNMP_binding"/>
    <property type="match status" value="1"/>
</dbReference>
<dbReference type="GO" id="GO:0003700">
    <property type="term" value="F:DNA-binding transcription factor activity"/>
    <property type="evidence" value="ECO:0007669"/>
    <property type="project" value="TreeGrafter"/>
</dbReference>
<dbReference type="PRINTS" id="PR00034">
    <property type="entry name" value="HTHCRP"/>
</dbReference>
<dbReference type="SMART" id="SM00100">
    <property type="entry name" value="cNMP"/>
    <property type="match status" value="1"/>
</dbReference>
<dbReference type="Proteomes" id="UP000199614">
    <property type="component" value="Unassembled WGS sequence"/>
</dbReference>
<dbReference type="SMART" id="SM00419">
    <property type="entry name" value="HTH_CRP"/>
    <property type="match status" value="1"/>
</dbReference>
<evidence type="ECO:0000256" key="4">
    <source>
        <dbReference type="SAM" id="MobiDB-lite"/>
    </source>
</evidence>
<keyword evidence="6" id="KW-0418">Kinase</keyword>
<evidence type="ECO:0000259" key="5">
    <source>
        <dbReference type="PROSITE" id="PS51063"/>
    </source>
</evidence>